<evidence type="ECO:0000313" key="2">
    <source>
        <dbReference type="EMBL" id="GAI65488.1"/>
    </source>
</evidence>
<gene>
    <name evidence="1" type="ORF">S06H3_62686</name>
    <name evidence="2" type="ORF">S06H3_66258</name>
</gene>
<organism evidence="2">
    <name type="scientific">marine sediment metagenome</name>
    <dbReference type="NCBI Taxonomy" id="412755"/>
    <lineage>
        <taxon>unclassified sequences</taxon>
        <taxon>metagenomes</taxon>
        <taxon>ecological metagenomes</taxon>
    </lineage>
</organism>
<comment type="caution">
    <text evidence="2">The sequence shown here is derived from an EMBL/GenBank/DDBJ whole genome shotgun (WGS) entry which is preliminary data.</text>
</comment>
<dbReference type="EMBL" id="BARV01045047">
    <property type="protein sequence ID" value="GAI65488.1"/>
    <property type="molecule type" value="Genomic_DNA"/>
</dbReference>
<protein>
    <submittedName>
        <fullName evidence="2">Uncharacterized protein</fullName>
    </submittedName>
</protein>
<sequence>DITDSRAGLSAEKKRVLGLVLVYQPSKGLYEHRLSLAAV</sequence>
<proteinExistence type="predicted"/>
<feature type="non-terminal residue" evidence="2">
    <location>
        <position position="1"/>
    </location>
</feature>
<dbReference type="AlphaFoldDB" id="X1QBA2"/>
<evidence type="ECO:0000313" key="1">
    <source>
        <dbReference type="EMBL" id="GAI50399.1"/>
    </source>
</evidence>
<dbReference type="EMBL" id="BARV01041399">
    <property type="protein sequence ID" value="GAI50399.1"/>
    <property type="molecule type" value="Genomic_DNA"/>
</dbReference>
<reference evidence="2" key="1">
    <citation type="journal article" date="2014" name="Front. Microbiol.">
        <title>High frequency of phylogenetically diverse reductive dehalogenase-homologous genes in deep subseafloor sedimentary metagenomes.</title>
        <authorList>
            <person name="Kawai M."/>
            <person name="Futagami T."/>
            <person name="Toyoda A."/>
            <person name="Takaki Y."/>
            <person name="Nishi S."/>
            <person name="Hori S."/>
            <person name="Arai W."/>
            <person name="Tsubouchi T."/>
            <person name="Morono Y."/>
            <person name="Uchiyama I."/>
            <person name="Ito T."/>
            <person name="Fujiyama A."/>
            <person name="Inagaki F."/>
            <person name="Takami H."/>
        </authorList>
    </citation>
    <scope>NUCLEOTIDE SEQUENCE</scope>
    <source>
        <strain evidence="2">Expedition CK06-06</strain>
    </source>
</reference>
<accession>X1QBA2</accession>
<name>X1QBA2_9ZZZZ</name>